<evidence type="ECO:0000313" key="6">
    <source>
        <dbReference type="Proteomes" id="UP000616779"/>
    </source>
</evidence>
<dbReference type="InterPro" id="IPR036318">
    <property type="entry name" value="FAD-bd_PCMH-like_sf"/>
</dbReference>
<feature type="domain" description="FAD-binding PCMH-type" evidence="4">
    <location>
        <begin position="1"/>
        <end position="175"/>
    </location>
</feature>
<keyword evidence="6" id="KW-1185">Reference proteome</keyword>
<comment type="caution">
    <text evidence="5">The sequence shown here is derived from an EMBL/GenBank/DDBJ whole genome shotgun (WGS) entry which is preliminary data.</text>
</comment>
<proteinExistence type="predicted"/>
<dbReference type="RefSeq" id="WP_171643925.1">
    <property type="nucleotide sequence ID" value="NZ_WHOA01000098.1"/>
</dbReference>
<dbReference type="Gene3D" id="3.30.43.10">
    <property type="entry name" value="Uridine Diphospho-n-acetylenolpyruvylglucosamine Reductase, domain 2"/>
    <property type="match status" value="1"/>
</dbReference>
<dbReference type="PROSITE" id="PS51387">
    <property type="entry name" value="FAD_PCMH"/>
    <property type="match status" value="1"/>
</dbReference>
<dbReference type="Proteomes" id="UP000616779">
    <property type="component" value="Unassembled WGS sequence"/>
</dbReference>
<dbReference type="SUPFAM" id="SSF56176">
    <property type="entry name" value="FAD-binding/transporter-associated domain-like"/>
    <property type="match status" value="1"/>
</dbReference>
<evidence type="ECO:0000256" key="1">
    <source>
        <dbReference type="ARBA" id="ARBA00022630"/>
    </source>
</evidence>
<evidence type="ECO:0000256" key="2">
    <source>
        <dbReference type="ARBA" id="ARBA00022827"/>
    </source>
</evidence>
<keyword evidence="1" id="KW-0285">Flavoprotein</keyword>
<dbReference type="InterPro" id="IPR051312">
    <property type="entry name" value="Diverse_Substr_Oxidored"/>
</dbReference>
<gene>
    <name evidence="5" type="ORF">GC098_14555</name>
</gene>
<accession>A0ABX1XXS6</accession>
<dbReference type="Gene3D" id="3.30.465.10">
    <property type="match status" value="1"/>
</dbReference>
<dbReference type="InterPro" id="IPR016169">
    <property type="entry name" value="FAD-bd_PCMH_sub2"/>
</dbReference>
<dbReference type="InterPro" id="IPR016166">
    <property type="entry name" value="FAD-bd_PCMH"/>
</dbReference>
<protein>
    <submittedName>
        <fullName evidence="5">Xanthine dehydrogenase</fullName>
    </submittedName>
</protein>
<reference evidence="5 6" key="1">
    <citation type="submission" date="2019-10" db="EMBL/GenBank/DDBJ databases">
        <title>Description of Paenibacillus terrestris sp. nov.</title>
        <authorList>
            <person name="Carlier A."/>
            <person name="Qi S."/>
        </authorList>
    </citation>
    <scope>NUCLEOTIDE SEQUENCE [LARGE SCALE GENOMIC DNA]</scope>
    <source>
        <strain evidence="5 6">LMG 31458</strain>
    </source>
</reference>
<evidence type="ECO:0000256" key="3">
    <source>
        <dbReference type="ARBA" id="ARBA00023002"/>
    </source>
</evidence>
<dbReference type="InterPro" id="IPR016167">
    <property type="entry name" value="FAD-bd_PCMH_sub1"/>
</dbReference>
<name>A0ABX1XXS6_9BACL</name>
<dbReference type="InterPro" id="IPR036683">
    <property type="entry name" value="CO_DH_flav_C_dom_sf"/>
</dbReference>
<dbReference type="EMBL" id="WHOA01000098">
    <property type="protein sequence ID" value="NOU72635.1"/>
    <property type="molecule type" value="Genomic_DNA"/>
</dbReference>
<dbReference type="PANTHER" id="PTHR42659">
    <property type="entry name" value="XANTHINE DEHYDROGENASE SUBUNIT C-RELATED"/>
    <property type="match status" value="1"/>
</dbReference>
<sequence length="277" mass="31216">MIPFDFEYYKPTSVQKAVELFQYLQTQGKNPLFFSGGTEIITFARRNFIHPRAVVDLKAIPESNVSELQKDGLVIGSCVSLSSLSASNLFPLLKAAAQGVADQTARNKITLGGNICGEIYYREAVLPLLLADSRMVIAGPQGIKEIHIHHAFIQRMRLEKNEFLLQTITDREYLSLPYIHFKKRQIGNVGYPLVTVAALKKEKQIRIAFSGVCAFPFRSNEIEQILNNSRLSLAERIDQIIWNLPAPVLNNTEGSADYRTFVLKNTLFETVKKLEGR</sequence>
<dbReference type="Pfam" id="PF00941">
    <property type="entry name" value="FAD_binding_5"/>
    <property type="match status" value="1"/>
</dbReference>
<keyword evidence="2" id="KW-0274">FAD</keyword>
<dbReference type="InterPro" id="IPR002346">
    <property type="entry name" value="Mopterin_DH_FAD-bd"/>
</dbReference>
<dbReference type="InterPro" id="IPR005107">
    <property type="entry name" value="CO_DH_flav_C"/>
</dbReference>
<keyword evidence="3" id="KW-0560">Oxidoreductase</keyword>
<dbReference type="PANTHER" id="PTHR42659:SF2">
    <property type="entry name" value="XANTHINE DEHYDROGENASE SUBUNIT C-RELATED"/>
    <property type="match status" value="1"/>
</dbReference>
<evidence type="ECO:0000313" key="5">
    <source>
        <dbReference type="EMBL" id="NOU72635.1"/>
    </source>
</evidence>
<dbReference type="Gene3D" id="3.30.390.50">
    <property type="entry name" value="CO dehydrogenase flavoprotein, C-terminal domain"/>
    <property type="match status" value="1"/>
</dbReference>
<dbReference type="SUPFAM" id="SSF55447">
    <property type="entry name" value="CO dehydrogenase flavoprotein C-terminal domain-like"/>
    <property type="match status" value="1"/>
</dbReference>
<evidence type="ECO:0000259" key="4">
    <source>
        <dbReference type="PROSITE" id="PS51387"/>
    </source>
</evidence>
<dbReference type="SMART" id="SM01092">
    <property type="entry name" value="CO_deh_flav_C"/>
    <property type="match status" value="1"/>
</dbReference>
<organism evidence="5 6">
    <name type="scientific">Paenibacillus phytorum</name>
    <dbReference type="NCBI Taxonomy" id="2654977"/>
    <lineage>
        <taxon>Bacteria</taxon>
        <taxon>Bacillati</taxon>
        <taxon>Bacillota</taxon>
        <taxon>Bacilli</taxon>
        <taxon>Bacillales</taxon>
        <taxon>Paenibacillaceae</taxon>
        <taxon>Paenibacillus</taxon>
    </lineage>
</organism>